<evidence type="ECO:0000313" key="2">
    <source>
        <dbReference type="EMBL" id="KKL95903.1"/>
    </source>
</evidence>
<comment type="caution">
    <text evidence="2">The sequence shown here is derived from an EMBL/GenBank/DDBJ whole genome shotgun (WGS) entry which is preliminary data.</text>
</comment>
<feature type="transmembrane region" description="Helical" evidence="1">
    <location>
        <begin position="21"/>
        <end position="40"/>
    </location>
</feature>
<keyword evidence="1" id="KW-0812">Transmembrane</keyword>
<accession>A0A0F9GAX6</accession>
<dbReference type="AlphaFoldDB" id="A0A0F9GAX6"/>
<keyword evidence="1" id="KW-1133">Transmembrane helix</keyword>
<feature type="transmembrane region" description="Helical" evidence="1">
    <location>
        <begin position="52"/>
        <end position="70"/>
    </location>
</feature>
<reference evidence="2" key="1">
    <citation type="journal article" date="2015" name="Nature">
        <title>Complex archaea that bridge the gap between prokaryotes and eukaryotes.</title>
        <authorList>
            <person name="Spang A."/>
            <person name="Saw J.H."/>
            <person name="Jorgensen S.L."/>
            <person name="Zaremba-Niedzwiedzka K."/>
            <person name="Martijn J."/>
            <person name="Lind A.E."/>
            <person name="van Eijk R."/>
            <person name="Schleper C."/>
            <person name="Guy L."/>
            <person name="Ettema T.J."/>
        </authorList>
    </citation>
    <scope>NUCLEOTIDE SEQUENCE</scope>
</reference>
<organism evidence="2">
    <name type="scientific">marine sediment metagenome</name>
    <dbReference type="NCBI Taxonomy" id="412755"/>
    <lineage>
        <taxon>unclassified sequences</taxon>
        <taxon>metagenomes</taxon>
        <taxon>ecological metagenomes</taxon>
    </lineage>
</organism>
<sequence>MAWKQKEGFDLVERKWYSIADNILSILSVFGRVLVAFAVLNWIANNIYASDITWIVLMLAILSYAFYPFISDVMSRFRFKYVRK</sequence>
<name>A0A0F9GAX6_9ZZZZ</name>
<protein>
    <submittedName>
        <fullName evidence="2">Uncharacterized protein</fullName>
    </submittedName>
</protein>
<proteinExistence type="predicted"/>
<evidence type="ECO:0000256" key="1">
    <source>
        <dbReference type="SAM" id="Phobius"/>
    </source>
</evidence>
<gene>
    <name evidence="2" type="ORF">LCGC14_1849920</name>
</gene>
<dbReference type="EMBL" id="LAZR01018565">
    <property type="protein sequence ID" value="KKL95903.1"/>
    <property type="molecule type" value="Genomic_DNA"/>
</dbReference>
<keyword evidence="1" id="KW-0472">Membrane</keyword>